<evidence type="ECO:0000259" key="1">
    <source>
        <dbReference type="SMART" id="SM00843"/>
    </source>
</evidence>
<dbReference type="InterPro" id="IPR036388">
    <property type="entry name" value="WH-like_DNA-bd_sf"/>
</dbReference>
<organism evidence="2 3">
    <name type="scientific">Oligosphaera ethanolica</name>
    <dbReference type="NCBI Taxonomy" id="760260"/>
    <lineage>
        <taxon>Bacteria</taxon>
        <taxon>Pseudomonadati</taxon>
        <taxon>Lentisphaerota</taxon>
        <taxon>Oligosphaeria</taxon>
        <taxon>Oligosphaerales</taxon>
        <taxon>Oligosphaeraceae</taxon>
        <taxon>Oligosphaera</taxon>
    </lineage>
</organism>
<sequence>MNFFDEDLIAPLAAGIEKRVGGAVAKNVPWILRDLEKNIEDTKAEEMDLPVTVKLRVVGVSANRVKVIIDQIQWVRKIQRVEKGFQSLDVDLDQPLLPGLDDESQSAPTVVYDEDHDDMKSILRFAEKYSKKLMRLADPTDVNCRVLQVWKGDSGWENYPVETVEEVYSIMNELVAAEGGLAFASEGVLLLAAWDVIEDAGHVLYGRSEKGAIYNPRSAGPVTLDQDCVCVKMPYHCEKVTQPVVDAEIDPLDELEVGPDAADIAEVDAAASANADAADAPADPVVDATGNSESVNTVEKPKDEKWEALLAEAQNVIQDFPTVSEDLLQRCMNQSFATAGNLLDDLQARGVVGAPLPPFGHRNVLKPAGDAQVAANEAAEAPDESDVLDVPETLSDSDDEWWRARTANAKKLLAAGIPSCCVLPSGTAAAMSATLLDDFMWEIRKFPTKTAAKAHVVNLRVTAGYVDPSITSNDYDTIKAAAFAIIRKGLVYSDKTPFYTIRAQEGKGWSVQAKYPTEAERDTAFEKLLKDQNVLEG</sequence>
<reference evidence="2" key="1">
    <citation type="submission" date="2023-07" db="EMBL/GenBank/DDBJ databases">
        <title>Genomic Encyclopedia of Type Strains, Phase IV (KMG-IV): sequencing the most valuable type-strain genomes for metagenomic binning, comparative biology and taxonomic classification.</title>
        <authorList>
            <person name="Goeker M."/>
        </authorList>
    </citation>
    <scope>NUCLEOTIDE SEQUENCE</scope>
    <source>
        <strain evidence="2">DSM 24202</strain>
    </source>
</reference>
<dbReference type="AlphaFoldDB" id="A0AAE4AR35"/>
<dbReference type="SMART" id="SM00843">
    <property type="entry name" value="Ftsk_gamma"/>
    <property type="match status" value="1"/>
</dbReference>
<dbReference type="EMBL" id="JAUSVL010000001">
    <property type="protein sequence ID" value="MDQ0291042.1"/>
    <property type="molecule type" value="Genomic_DNA"/>
</dbReference>
<protein>
    <recommendedName>
        <fullName evidence="1">FtsK gamma domain-containing protein</fullName>
    </recommendedName>
</protein>
<keyword evidence="3" id="KW-1185">Reference proteome</keyword>
<name>A0AAE4AR35_9BACT</name>
<accession>A0AAE4AR35</accession>
<gene>
    <name evidence="2" type="ORF">J3R75_003149</name>
</gene>
<dbReference type="RefSeq" id="WP_307263258.1">
    <property type="nucleotide sequence ID" value="NZ_JAUSVL010000001.1"/>
</dbReference>
<evidence type="ECO:0000313" key="3">
    <source>
        <dbReference type="Proteomes" id="UP001238163"/>
    </source>
</evidence>
<evidence type="ECO:0000313" key="2">
    <source>
        <dbReference type="EMBL" id="MDQ0291042.1"/>
    </source>
</evidence>
<dbReference type="Gene3D" id="1.10.10.10">
    <property type="entry name" value="Winged helix-like DNA-binding domain superfamily/Winged helix DNA-binding domain"/>
    <property type="match status" value="1"/>
</dbReference>
<proteinExistence type="predicted"/>
<dbReference type="Proteomes" id="UP001238163">
    <property type="component" value="Unassembled WGS sequence"/>
</dbReference>
<comment type="caution">
    <text evidence="2">The sequence shown here is derived from an EMBL/GenBank/DDBJ whole genome shotgun (WGS) entry which is preliminary data.</text>
</comment>
<feature type="domain" description="FtsK gamma" evidence="1">
    <location>
        <begin position="303"/>
        <end position="369"/>
    </location>
</feature>
<dbReference type="InterPro" id="IPR018541">
    <property type="entry name" value="Ftsk_gamma"/>
</dbReference>